<dbReference type="InterPro" id="IPR000504">
    <property type="entry name" value="RRM_dom"/>
</dbReference>
<dbReference type="STRING" id="1230905.A0A1G4IQN0"/>
<dbReference type="GO" id="GO:0003723">
    <property type="term" value="F:RNA binding"/>
    <property type="evidence" value="ECO:0007669"/>
    <property type="project" value="UniProtKB-UniRule"/>
</dbReference>
<keyword evidence="5" id="KW-1185">Reference proteome</keyword>
<accession>A0A1G4IQN0</accession>
<evidence type="ECO:0000313" key="5">
    <source>
        <dbReference type="Proteomes" id="UP000191024"/>
    </source>
</evidence>
<dbReference type="OrthoDB" id="277802at2759"/>
<dbReference type="SUPFAM" id="SSF54928">
    <property type="entry name" value="RNA-binding domain, RBD"/>
    <property type="match status" value="1"/>
</dbReference>
<dbReference type="InterPro" id="IPR012677">
    <property type="entry name" value="Nucleotide-bd_a/b_plait_sf"/>
</dbReference>
<dbReference type="Pfam" id="PF13893">
    <property type="entry name" value="RRM_5"/>
    <property type="match status" value="1"/>
</dbReference>
<keyword evidence="1" id="KW-0694">RNA-binding</keyword>
<proteinExistence type="predicted"/>
<organism evidence="4 5">
    <name type="scientific">Lachancea mirantina</name>
    <dbReference type="NCBI Taxonomy" id="1230905"/>
    <lineage>
        <taxon>Eukaryota</taxon>
        <taxon>Fungi</taxon>
        <taxon>Dikarya</taxon>
        <taxon>Ascomycota</taxon>
        <taxon>Saccharomycotina</taxon>
        <taxon>Saccharomycetes</taxon>
        <taxon>Saccharomycetales</taxon>
        <taxon>Saccharomycetaceae</taxon>
        <taxon>Lachancea</taxon>
    </lineage>
</organism>
<protein>
    <submittedName>
        <fullName evidence="4">LAMI_0A06942g1_1</fullName>
    </submittedName>
</protein>
<dbReference type="CDD" id="cd12246">
    <property type="entry name" value="RRM1_U1A_like"/>
    <property type="match status" value="1"/>
</dbReference>
<evidence type="ECO:0000256" key="1">
    <source>
        <dbReference type="PROSITE-ProRule" id="PRU00176"/>
    </source>
</evidence>
<dbReference type="Gene3D" id="3.30.70.330">
    <property type="match status" value="1"/>
</dbReference>
<gene>
    <name evidence="4" type="ORF">LAMI_0A06942G</name>
</gene>
<dbReference type="PROSITE" id="PS50102">
    <property type="entry name" value="RRM"/>
    <property type="match status" value="1"/>
</dbReference>
<dbReference type="SMART" id="SM00360">
    <property type="entry name" value="RRM"/>
    <property type="match status" value="1"/>
</dbReference>
<sequence length="123" mass="13755">MAASQRRTRNADVSTDPKTGSKKPKPGTKTAEPVTPKRTLYVSNLNDKIKIATLRENLYLLFSTYGEVVNVAMSPKTRGQAFVFLQKLDEANLALITLQDEPFFGKPLRIAFSRHETRSVGEE</sequence>
<evidence type="ECO:0000313" key="4">
    <source>
        <dbReference type="EMBL" id="SCU79010.1"/>
    </source>
</evidence>
<dbReference type="AlphaFoldDB" id="A0A1G4IQN0"/>
<evidence type="ECO:0000259" key="3">
    <source>
        <dbReference type="PROSITE" id="PS50102"/>
    </source>
</evidence>
<feature type="region of interest" description="Disordered" evidence="2">
    <location>
        <begin position="1"/>
        <end position="35"/>
    </location>
</feature>
<dbReference type="EMBL" id="LT598462">
    <property type="protein sequence ID" value="SCU79010.1"/>
    <property type="molecule type" value="Genomic_DNA"/>
</dbReference>
<evidence type="ECO:0000256" key="2">
    <source>
        <dbReference type="SAM" id="MobiDB-lite"/>
    </source>
</evidence>
<reference evidence="4 5" key="1">
    <citation type="submission" date="2016-03" db="EMBL/GenBank/DDBJ databases">
        <authorList>
            <person name="Devillers H."/>
        </authorList>
    </citation>
    <scope>NUCLEOTIDE SEQUENCE [LARGE SCALE GENOMIC DNA]</scope>
    <source>
        <strain evidence="4">CBS 11717</strain>
    </source>
</reference>
<feature type="domain" description="RRM" evidence="3">
    <location>
        <begin position="38"/>
        <end position="115"/>
    </location>
</feature>
<dbReference type="InterPro" id="IPR035979">
    <property type="entry name" value="RBD_domain_sf"/>
</dbReference>
<dbReference type="Proteomes" id="UP000191024">
    <property type="component" value="Chromosome A"/>
</dbReference>
<name>A0A1G4IQN0_9SACH</name>